<evidence type="ECO:0000313" key="1">
    <source>
        <dbReference type="EMBL" id="KGO53434.1"/>
    </source>
</evidence>
<sequence>MQTRNGFSSVANVFSLPLMAETAQDYLSIFSAVGIERDSALPDVYWGSGDTV</sequence>
<dbReference type="GeneID" id="27678733"/>
<accession>A0A0A2IQQ7</accession>
<comment type="caution">
    <text evidence="1">The sequence shown here is derived from an EMBL/GenBank/DDBJ whole genome shotgun (WGS) entry which is preliminary data.</text>
</comment>
<evidence type="ECO:0000313" key="2">
    <source>
        <dbReference type="Proteomes" id="UP000030143"/>
    </source>
</evidence>
<name>A0A0A2IQQ7_PENEN</name>
<reference evidence="1 2" key="1">
    <citation type="journal article" date="2015" name="Mol. Plant Microbe Interact.">
        <title>Genome, transcriptome, and functional analyses of Penicillium expansum provide new insights into secondary metabolism and pathogenicity.</title>
        <authorList>
            <person name="Ballester A.R."/>
            <person name="Marcet-Houben M."/>
            <person name="Levin E."/>
            <person name="Sela N."/>
            <person name="Selma-Lazaro C."/>
            <person name="Carmona L."/>
            <person name="Wisniewski M."/>
            <person name="Droby S."/>
            <person name="Gonzalez-Candelas L."/>
            <person name="Gabaldon T."/>
        </authorList>
    </citation>
    <scope>NUCLEOTIDE SEQUENCE [LARGE SCALE GENOMIC DNA]</scope>
    <source>
        <strain evidence="1 2">MD-8</strain>
    </source>
</reference>
<proteinExistence type="predicted"/>
<keyword evidence="2" id="KW-1185">Reference proteome</keyword>
<dbReference type="EMBL" id="JQFZ01000250">
    <property type="protein sequence ID" value="KGO53434.1"/>
    <property type="molecule type" value="Genomic_DNA"/>
</dbReference>
<protein>
    <submittedName>
        <fullName evidence="1">Uncharacterized protein</fullName>
    </submittedName>
</protein>
<dbReference type="AlphaFoldDB" id="A0A0A2IQQ7"/>
<dbReference type="HOGENOM" id="CLU_3087945_0_0_1"/>
<dbReference type="Proteomes" id="UP000030143">
    <property type="component" value="Unassembled WGS sequence"/>
</dbReference>
<organism evidence="1 2">
    <name type="scientific">Penicillium expansum</name>
    <name type="common">Blue mold rot fungus</name>
    <dbReference type="NCBI Taxonomy" id="27334"/>
    <lineage>
        <taxon>Eukaryota</taxon>
        <taxon>Fungi</taxon>
        <taxon>Dikarya</taxon>
        <taxon>Ascomycota</taxon>
        <taxon>Pezizomycotina</taxon>
        <taxon>Eurotiomycetes</taxon>
        <taxon>Eurotiomycetidae</taxon>
        <taxon>Eurotiales</taxon>
        <taxon>Aspergillaceae</taxon>
        <taxon>Penicillium</taxon>
    </lineage>
</organism>
<gene>
    <name evidence="1" type="ORF">PEX2_060410</name>
</gene>
<dbReference type="RefSeq" id="XP_016596036.1">
    <property type="nucleotide sequence ID" value="XM_016743314.1"/>
</dbReference>
<dbReference type="VEuPathDB" id="FungiDB:PEXP_068850"/>